<evidence type="ECO:0000256" key="2">
    <source>
        <dbReference type="ARBA" id="ARBA00022691"/>
    </source>
</evidence>
<dbReference type="AlphaFoldDB" id="A0A348AK59"/>
<dbReference type="EC" id="2.-.-.-" evidence="8"/>
<dbReference type="PROSITE" id="PS51918">
    <property type="entry name" value="RADICAL_SAM"/>
    <property type="match status" value="1"/>
</dbReference>
<dbReference type="GO" id="GO:0016740">
    <property type="term" value="F:transferase activity"/>
    <property type="evidence" value="ECO:0007669"/>
    <property type="project" value="UniProtKB-KW"/>
</dbReference>
<dbReference type="Gene3D" id="3.80.30.20">
    <property type="entry name" value="tm_1862 like domain"/>
    <property type="match status" value="1"/>
</dbReference>
<dbReference type="InterPro" id="IPR058240">
    <property type="entry name" value="rSAM_sf"/>
</dbReference>
<dbReference type="GO" id="GO:0046872">
    <property type="term" value="F:metal ion binding"/>
    <property type="evidence" value="ECO:0007669"/>
    <property type="project" value="UniProtKB-KW"/>
</dbReference>
<dbReference type="InterPro" id="IPR023969">
    <property type="entry name" value="CHP04072_B12-bd/rSAM"/>
</dbReference>
<proteinExistence type="predicted"/>
<keyword evidence="3" id="KW-0479">Metal-binding</keyword>
<dbReference type="SMART" id="SM00729">
    <property type="entry name" value="Elp3"/>
    <property type="match status" value="1"/>
</dbReference>
<dbReference type="PANTHER" id="PTHR43409:SF16">
    <property type="entry name" value="SLR0320 PROTEIN"/>
    <property type="match status" value="1"/>
</dbReference>
<dbReference type="RefSeq" id="WP_126308472.1">
    <property type="nucleotide sequence ID" value="NZ_AP018449.1"/>
</dbReference>
<dbReference type="SUPFAM" id="SSF102114">
    <property type="entry name" value="Radical SAM enzymes"/>
    <property type="match status" value="1"/>
</dbReference>
<dbReference type="InterPro" id="IPR006158">
    <property type="entry name" value="Cobalamin-bd"/>
</dbReference>
<sequence length="453" mass="50959">MKVLMISFNQECFPEPVFPIGAYYVAKSIVEDHEVEYIDRNLFSDEDVIKRIKEFQPDAVSIAFRNLDNTQYPLNKAFAPSLKSFISHIRANYTGPIVLGGSGFSIMPQEMLAYTGADYGIVGAGEVSFLSLLNQLNQLEKKELLMSPLIIGNQISLKFNKAHSEKLQKLNEQFNFNWYYDEGGAIGITTKRGCPHRCIYCSYPLIEGTEYQLREPADVVNEIEYYLETMGIRHFFFTDSVFNDPSSHSVSIAAEIIKRKIPIEWTAYFSPANLNRDDLLLYKDSGCTGIDLGVESGSDSVLKHYGKNYNVEKILEVVKDCGSVNMPLLPNMLLGGPGETEETLSDTFEILQKINPKAVFMQVGIRIYPKTPIYYTALQEGIINDKTDLLTPHFYIAPAVKDFIIKKVEDEGTKHPNWFVPGLGVNIGEGEQAESPRKQFGVKGSLWIHLPSA</sequence>
<feature type="domain" description="Radical SAM core" evidence="7">
    <location>
        <begin position="180"/>
        <end position="399"/>
    </location>
</feature>
<dbReference type="CDD" id="cd01335">
    <property type="entry name" value="Radical_SAM"/>
    <property type="match status" value="1"/>
</dbReference>
<evidence type="ECO:0000256" key="5">
    <source>
        <dbReference type="ARBA" id="ARBA00023014"/>
    </source>
</evidence>
<gene>
    <name evidence="8" type="primary">miaB_1</name>
    <name evidence="8" type="ORF">MAMMFC1_02141</name>
</gene>
<feature type="domain" description="B12-binding" evidence="6">
    <location>
        <begin position="1"/>
        <end position="143"/>
    </location>
</feature>
<dbReference type="SFLD" id="SFLDS00029">
    <property type="entry name" value="Radical_SAM"/>
    <property type="match status" value="1"/>
</dbReference>
<dbReference type="KEGG" id="mana:MAMMFC1_02141"/>
<dbReference type="InterPro" id="IPR051198">
    <property type="entry name" value="BchE-like"/>
</dbReference>
<dbReference type="GO" id="GO:0031419">
    <property type="term" value="F:cobalamin binding"/>
    <property type="evidence" value="ECO:0007669"/>
    <property type="project" value="InterPro"/>
</dbReference>
<keyword evidence="8" id="KW-0808">Transferase</keyword>
<dbReference type="InterPro" id="IPR007197">
    <property type="entry name" value="rSAM"/>
</dbReference>
<evidence type="ECO:0000256" key="4">
    <source>
        <dbReference type="ARBA" id="ARBA00023004"/>
    </source>
</evidence>
<keyword evidence="9" id="KW-1185">Reference proteome</keyword>
<dbReference type="InterPro" id="IPR006638">
    <property type="entry name" value="Elp3/MiaA/NifB-like_rSAM"/>
</dbReference>
<keyword evidence="4" id="KW-0408">Iron</keyword>
<dbReference type="SFLD" id="SFLDG01123">
    <property type="entry name" value="methyltransferase_(Class_B)"/>
    <property type="match status" value="1"/>
</dbReference>
<protein>
    <submittedName>
        <fullName evidence="8">(Dimethylallyl)adenosine tRNA methylthiotransferase MiaB</fullName>
        <ecNumber evidence="8">2.-.-.-</ecNumber>
    </submittedName>
</protein>
<reference evidence="8 9" key="1">
    <citation type="journal article" date="2018" name="Int. J. Syst. Evol. Microbiol.">
        <title>Methylomusa anaerophila gen. nov., sp. nov., an anaerobic methanol-utilizing bacterium isolated from a microbial fuel cell.</title>
        <authorList>
            <person name="Amano N."/>
            <person name="Yamamuro A."/>
            <person name="Miyahara M."/>
            <person name="Kouzuma A."/>
            <person name="Abe T."/>
            <person name="Watanabe K."/>
        </authorList>
    </citation>
    <scope>NUCLEOTIDE SEQUENCE [LARGE SCALE GENOMIC DNA]</scope>
    <source>
        <strain evidence="8 9">MMFC1</strain>
    </source>
</reference>
<dbReference type="Gene3D" id="3.40.50.280">
    <property type="entry name" value="Cobalamin-binding domain"/>
    <property type="match status" value="1"/>
</dbReference>
<dbReference type="NCBIfam" id="TIGR04072">
    <property type="entry name" value="rSAM_ladder_B12"/>
    <property type="match status" value="1"/>
</dbReference>
<name>A0A348AK59_9FIRM</name>
<evidence type="ECO:0000256" key="3">
    <source>
        <dbReference type="ARBA" id="ARBA00022723"/>
    </source>
</evidence>
<dbReference type="Proteomes" id="UP000276437">
    <property type="component" value="Chromosome"/>
</dbReference>
<organism evidence="8 9">
    <name type="scientific">Methylomusa anaerophila</name>
    <dbReference type="NCBI Taxonomy" id="1930071"/>
    <lineage>
        <taxon>Bacteria</taxon>
        <taxon>Bacillati</taxon>
        <taxon>Bacillota</taxon>
        <taxon>Negativicutes</taxon>
        <taxon>Selenomonadales</taxon>
        <taxon>Sporomusaceae</taxon>
        <taxon>Methylomusa</taxon>
    </lineage>
</organism>
<evidence type="ECO:0000259" key="7">
    <source>
        <dbReference type="PROSITE" id="PS51918"/>
    </source>
</evidence>
<keyword evidence="5" id="KW-0411">Iron-sulfur</keyword>
<evidence type="ECO:0000256" key="1">
    <source>
        <dbReference type="ARBA" id="ARBA00001966"/>
    </source>
</evidence>
<accession>A0A348AK59</accession>
<dbReference type="PANTHER" id="PTHR43409">
    <property type="entry name" value="ANAEROBIC MAGNESIUM-PROTOPORPHYRIN IX MONOMETHYL ESTER CYCLASE-RELATED"/>
    <property type="match status" value="1"/>
</dbReference>
<dbReference type="GO" id="GO:0051539">
    <property type="term" value="F:4 iron, 4 sulfur cluster binding"/>
    <property type="evidence" value="ECO:0007669"/>
    <property type="project" value="UniProtKB-KW"/>
</dbReference>
<dbReference type="GO" id="GO:0005829">
    <property type="term" value="C:cytosol"/>
    <property type="evidence" value="ECO:0007669"/>
    <property type="project" value="TreeGrafter"/>
</dbReference>
<keyword evidence="2" id="KW-0949">S-adenosyl-L-methionine</keyword>
<evidence type="ECO:0000259" key="6">
    <source>
        <dbReference type="PROSITE" id="PS51332"/>
    </source>
</evidence>
<evidence type="ECO:0000313" key="9">
    <source>
        <dbReference type="Proteomes" id="UP000276437"/>
    </source>
</evidence>
<dbReference type="EMBL" id="AP018449">
    <property type="protein sequence ID" value="BBB91457.1"/>
    <property type="molecule type" value="Genomic_DNA"/>
</dbReference>
<dbReference type="PROSITE" id="PS51332">
    <property type="entry name" value="B12_BINDING"/>
    <property type="match status" value="1"/>
</dbReference>
<dbReference type="Pfam" id="PF04055">
    <property type="entry name" value="Radical_SAM"/>
    <property type="match status" value="1"/>
</dbReference>
<dbReference type="InterPro" id="IPR023404">
    <property type="entry name" value="rSAM_horseshoe"/>
</dbReference>
<dbReference type="SFLD" id="SFLDG01082">
    <property type="entry name" value="B12-binding_domain_containing"/>
    <property type="match status" value="1"/>
</dbReference>
<dbReference type="InterPro" id="IPR034466">
    <property type="entry name" value="Methyltransferase_Class_B"/>
</dbReference>
<comment type="cofactor">
    <cofactor evidence="1">
        <name>[4Fe-4S] cluster</name>
        <dbReference type="ChEBI" id="CHEBI:49883"/>
    </cofactor>
</comment>
<dbReference type="Pfam" id="PF02310">
    <property type="entry name" value="B12-binding"/>
    <property type="match status" value="1"/>
</dbReference>
<evidence type="ECO:0000313" key="8">
    <source>
        <dbReference type="EMBL" id="BBB91457.1"/>
    </source>
</evidence>
<dbReference type="OrthoDB" id="9801424at2"/>